<organism evidence="1 2">
    <name type="scientific">Bordetella genomosp. 13</name>
    <dbReference type="NCBI Taxonomy" id="463040"/>
    <lineage>
        <taxon>Bacteria</taxon>
        <taxon>Pseudomonadati</taxon>
        <taxon>Pseudomonadota</taxon>
        <taxon>Betaproteobacteria</taxon>
        <taxon>Burkholderiales</taxon>
        <taxon>Alcaligenaceae</taxon>
        <taxon>Bordetella</taxon>
    </lineage>
</organism>
<dbReference type="InterPro" id="IPR013381">
    <property type="entry name" value="CRISPR-assoc_prot_Cse1"/>
</dbReference>
<proteinExistence type="predicted"/>
<dbReference type="KEGG" id="bgm:CAL15_21625"/>
<name>A0A1W6ZIT1_9BORD</name>
<dbReference type="NCBIfam" id="TIGR02547">
    <property type="entry name" value="casA_cse1"/>
    <property type="match status" value="1"/>
</dbReference>
<reference evidence="1 2" key="1">
    <citation type="submission" date="2017-05" db="EMBL/GenBank/DDBJ databases">
        <title>Complete and WGS of Bordetella genogroups.</title>
        <authorList>
            <person name="Spilker T."/>
            <person name="LiPuma J."/>
        </authorList>
    </citation>
    <scope>NUCLEOTIDE SEQUENCE [LARGE SCALE GENOMIC DNA]</scope>
    <source>
        <strain evidence="1 2">AU7206</strain>
    </source>
</reference>
<accession>A0A1W6ZIT1</accession>
<dbReference type="STRING" id="463040.CAL15_21625"/>
<dbReference type="CDD" id="cd09729">
    <property type="entry name" value="Cse1_I-E"/>
    <property type="match status" value="1"/>
</dbReference>
<sequence>MPKHFNLLDEPWLPVRLADGENVDVGLRDLFARANEIRALSDTEPPSLIAQYRVLLAIVHSALTQSLGKWTDRQRAQWYENGLPIQDILGYLAHWQDRFWLFHDEHPFMQVAVLAHAEETRDKLKPWTQVGLAHATGNTPAVFDHSVDSQPTAVPPARGLRSLLGFLQFTPGGLVKTFRDSDKAGALANTAASLPMGETLSKTLCLALHAASRDGVNDIPAWQQPSVTLAQLKADAVLATGPNDRYTRLSRAVQFVPEEDGSIRWLRFGAGLALADDVNAPDPMASYREGSVGKVRLTFTEGRAFWRDLPSLLPNPSGKTSPAAVLQSAANLQAHLLQHDGYQPVWVAGLASDQAKLLRWRSEQFTLPVSLLEDPDNARELAVLIDHADKLFYEVRSLGSRMVADALPDGESKDTRARARDMFDRGPAAATFFSRAEQALPEILNLLAAGSWAKAGTTWRDALREAAHAAWSHVQVSLGASARALRADAKYWPRFNGLFKAHLPISQENISPQEV</sequence>
<gene>
    <name evidence="1" type="ORF">CAL15_21625</name>
</gene>
<keyword evidence="2" id="KW-1185">Reference proteome</keyword>
<dbReference type="AlphaFoldDB" id="A0A1W6ZIT1"/>
<evidence type="ECO:0000313" key="1">
    <source>
        <dbReference type="EMBL" id="ARP96734.1"/>
    </source>
</evidence>
<dbReference type="EMBL" id="CP021111">
    <property type="protein sequence ID" value="ARP96734.1"/>
    <property type="molecule type" value="Genomic_DNA"/>
</dbReference>
<dbReference type="Proteomes" id="UP000194161">
    <property type="component" value="Chromosome"/>
</dbReference>
<dbReference type="Gene3D" id="1.10.132.100">
    <property type="match status" value="1"/>
</dbReference>
<protein>
    <submittedName>
        <fullName evidence="1">Type I-E CRISPR-associated protein Cse1/CasA</fullName>
    </submittedName>
</protein>
<evidence type="ECO:0000313" key="2">
    <source>
        <dbReference type="Proteomes" id="UP000194161"/>
    </source>
</evidence>
<dbReference type="RefSeq" id="WP_086080380.1">
    <property type="nucleotide sequence ID" value="NZ_CP021111.1"/>
</dbReference>
<dbReference type="OrthoDB" id="5392377at2"/>
<dbReference type="Pfam" id="PF09481">
    <property type="entry name" value="CRISPR_Cse1"/>
    <property type="match status" value="1"/>
</dbReference>